<feature type="compositionally biased region" description="Polar residues" evidence="9">
    <location>
        <begin position="854"/>
        <end position="879"/>
    </location>
</feature>
<dbReference type="GO" id="GO:0005634">
    <property type="term" value="C:nucleus"/>
    <property type="evidence" value="ECO:0007669"/>
    <property type="project" value="UniProtKB-SubCell"/>
</dbReference>
<dbReference type="OrthoDB" id="6516750at2759"/>
<keyword evidence="6" id="KW-0804">Transcription</keyword>
<dbReference type="Pfam" id="PF00320">
    <property type="entry name" value="GATA"/>
    <property type="match status" value="3"/>
</dbReference>
<dbReference type="GO" id="GO:0000122">
    <property type="term" value="P:negative regulation of transcription by RNA polymerase II"/>
    <property type="evidence" value="ECO:0007669"/>
    <property type="project" value="TreeGrafter"/>
</dbReference>
<keyword evidence="11" id="KW-1185">Reference proteome</keyword>
<dbReference type="PANTHER" id="PTHR10071">
    <property type="entry name" value="TRANSCRIPTION FACTOR GATA FAMILY MEMBER"/>
    <property type="match status" value="1"/>
</dbReference>
<keyword evidence="4" id="KW-0862">Zinc</keyword>
<dbReference type="GO" id="GO:0045944">
    <property type="term" value="P:positive regulation of transcription by RNA polymerase II"/>
    <property type="evidence" value="ECO:0007669"/>
    <property type="project" value="TreeGrafter"/>
</dbReference>
<dbReference type="InterPro" id="IPR039355">
    <property type="entry name" value="Transcription_factor_GATA"/>
</dbReference>
<dbReference type="PROSITE" id="PS50114">
    <property type="entry name" value="GATA_ZN_FINGER_2"/>
    <property type="match status" value="3"/>
</dbReference>
<accession>A0A6P6XRW2</accession>
<comment type="subcellular location">
    <subcellularLocation>
        <location evidence="1">Nucleus</location>
    </subcellularLocation>
</comment>
<feature type="region of interest" description="Disordered" evidence="9">
    <location>
        <begin position="1"/>
        <end position="45"/>
    </location>
</feature>
<dbReference type="Proteomes" id="UP000515146">
    <property type="component" value="Unplaced"/>
</dbReference>
<evidence type="ECO:0000256" key="7">
    <source>
        <dbReference type="ARBA" id="ARBA00023242"/>
    </source>
</evidence>
<protein>
    <submittedName>
        <fullName evidence="12">Box A-binding factor-like</fullName>
    </submittedName>
</protein>
<feature type="compositionally biased region" description="Acidic residues" evidence="9">
    <location>
        <begin position="477"/>
        <end position="487"/>
    </location>
</feature>
<evidence type="ECO:0000313" key="11">
    <source>
        <dbReference type="Proteomes" id="UP000515146"/>
    </source>
</evidence>
<keyword evidence="7" id="KW-0539">Nucleus</keyword>
<feature type="compositionally biased region" description="Basic residues" evidence="9">
    <location>
        <begin position="736"/>
        <end position="747"/>
    </location>
</feature>
<name>A0A6P6XRW2_DERPT</name>
<dbReference type="GO" id="GO:0045165">
    <property type="term" value="P:cell fate commitment"/>
    <property type="evidence" value="ECO:0007669"/>
    <property type="project" value="TreeGrafter"/>
</dbReference>
<evidence type="ECO:0000313" key="12">
    <source>
        <dbReference type="RefSeq" id="XP_027195543.1"/>
    </source>
</evidence>
<feature type="compositionally biased region" description="Polar residues" evidence="9">
    <location>
        <begin position="35"/>
        <end position="45"/>
    </location>
</feature>
<feature type="region of interest" description="Disordered" evidence="9">
    <location>
        <begin position="434"/>
        <end position="525"/>
    </location>
</feature>
<organism evidence="11 12">
    <name type="scientific">Dermatophagoides pteronyssinus</name>
    <name type="common">European house dust mite</name>
    <dbReference type="NCBI Taxonomy" id="6956"/>
    <lineage>
        <taxon>Eukaryota</taxon>
        <taxon>Metazoa</taxon>
        <taxon>Ecdysozoa</taxon>
        <taxon>Arthropoda</taxon>
        <taxon>Chelicerata</taxon>
        <taxon>Arachnida</taxon>
        <taxon>Acari</taxon>
        <taxon>Acariformes</taxon>
        <taxon>Sarcoptiformes</taxon>
        <taxon>Astigmata</taxon>
        <taxon>Psoroptidia</taxon>
        <taxon>Analgoidea</taxon>
        <taxon>Pyroglyphidae</taxon>
        <taxon>Dermatophagoidinae</taxon>
        <taxon>Dermatophagoides</taxon>
    </lineage>
</organism>
<evidence type="ECO:0000256" key="3">
    <source>
        <dbReference type="ARBA" id="ARBA00022771"/>
    </source>
</evidence>
<dbReference type="SUPFAM" id="SSF57716">
    <property type="entry name" value="Glucocorticoid receptor-like (DNA-binding domain)"/>
    <property type="match status" value="3"/>
</dbReference>
<gene>
    <name evidence="12" type="primary">LOC113790121</name>
</gene>
<feature type="region of interest" description="Disordered" evidence="9">
    <location>
        <begin position="666"/>
        <end position="692"/>
    </location>
</feature>
<evidence type="ECO:0000256" key="9">
    <source>
        <dbReference type="SAM" id="MobiDB-lite"/>
    </source>
</evidence>
<evidence type="ECO:0000256" key="8">
    <source>
        <dbReference type="PROSITE-ProRule" id="PRU00094"/>
    </source>
</evidence>
<dbReference type="PROSITE" id="PS00344">
    <property type="entry name" value="GATA_ZN_FINGER_1"/>
    <property type="match status" value="2"/>
</dbReference>
<dbReference type="SMART" id="SM00401">
    <property type="entry name" value="ZnF_GATA"/>
    <property type="match status" value="3"/>
</dbReference>
<dbReference type="RefSeq" id="XP_027195543.1">
    <property type="nucleotide sequence ID" value="XM_027339742.1"/>
</dbReference>
<evidence type="ECO:0000256" key="1">
    <source>
        <dbReference type="ARBA" id="ARBA00004123"/>
    </source>
</evidence>
<feature type="region of interest" description="Disordered" evidence="9">
    <location>
        <begin position="817"/>
        <end position="838"/>
    </location>
</feature>
<dbReference type="InterPro" id="IPR000679">
    <property type="entry name" value="Znf_GATA"/>
</dbReference>
<feature type="domain" description="GATA-type" evidence="10">
    <location>
        <begin position="175"/>
        <end position="213"/>
    </location>
</feature>
<dbReference type="GO" id="GO:0000981">
    <property type="term" value="F:DNA-binding transcription factor activity, RNA polymerase II-specific"/>
    <property type="evidence" value="ECO:0007669"/>
    <property type="project" value="TreeGrafter"/>
</dbReference>
<feature type="domain" description="GATA-type" evidence="10">
    <location>
        <begin position="225"/>
        <end position="278"/>
    </location>
</feature>
<feature type="region of interest" description="Disordered" evidence="9">
    <location>
        <begin position="602"/>
        <end position="630"/>
    </location>
</feature>
<evidence type="ECO:0000256" key="5">
    <source>
        <dbReference type="ARBA" id="ARBA00023015"/>
    </source>
</evidence>
<keyword evidence="5" id="KW-0805">Transcription regulation</keyword>
<dbReference type="GO" id="GO:0008270">
    <property type="term" value="F:zinc ion binding"/>
    <property type="evidence" value="ECO:0007669"/>
    <property type="project" value="UniProtKB-KW"/>
</dbReference>
<dbReference type="InParanoid" id="A0A6P6XRW2"/>
<evidence type="ECO:0000256" key="4">
    <source>
        <dbReference type="ARBA" id="ARBA00022833"/>
    </source>
</evidence>
<feature type="region of interest" description="Disordered" evidence="9">
    <location>
        <begin position="735"/>
        <end position="768"/>
    </location>
</feature>
<feature type="compositionally biased region" description="Basic and acidic residues" evidence="9">
    <location>
        <begin position="446"/>
        <end position="457"/>
    </location>
</feature>
<reference evidence="12" key="1">
    <citation type="submission" date="2025-08" db="UniProtKB">
        <authorList>
            <consortium name="RefSeq"/>
        </authorList>
    </citation>
    <scope>IDENTIFICATION</scope>
    <source>
        <strain evidence="12">Airmid</strain>
    </source>
</reference>
<dbReference type="CDD" id="cd00202">
    <property type="entry name" value="ZnF_GATA"/>
    <property type="match status" value="3"/>
</dbReference>
<dbReference type="PANTHER" id="PTHR10071:SF337">
    <property type="entry name" value="GATA-BINDING FACTOR A"/>
    <property type="match status" value="1"/>
</dbReference>
<dbReference type="AlphaFoldDB" id="A0A6P6XRW2"/>
<keyword evidence="3 8" id="KW-0863">Zinc-finger</keyword>
<feature type="compositionally biased region" description="Basic and acidic residues" evidence="9">
    <location>
        <begin position="488"/>
        <end position="502"/>
    </location>
</feature>
<feature type="compositionally biased region" description="Low complexity" evidence="9">
    <location>
        <begin position="753"/>
        <end position="762"/>
    </location>
</feature>
<feature type="compositionally biased region" description="Low complexity" evidence="9">
    <location>
        <begin position="11"/>
        <end position="34"/>
    </location>
</feature>
<dbReference type="InterPro" id="IPR013088">
    <property type="entry name" value="Znf_NHR/GATA"/>
</dbReference>
<evidence type="ECO:0000256" key="6">
    <source>
        <dbReference type="ARBA" id="ARBA00023163"/>
    </source>
</evidence>
<dbReference type="Gene3D" id="3.30.50.10">
    <property type="entry name" value="Erythroid Transcription Factor GATA-1, subunit A"/>
    <property type="match status" value="3"/>
</dbReference>
<keyword evidence="2" id="KW-0479">Metal-binding</keyword>
<feature type="domain" description="GATA-type" evidence="10">
    <location>
        <begin position="684"/>
        <end position="737"/>
    </location>
</feature>
<proteinExistence type="predicted"/>
<dbReference type="KEGG" id="dpte:113790121"/>
<dbReference type="GO" id="GO:0000978">
    <property type="term" value="F:RNA polymerase II cis-regulatory region sequence-specific DNA binding"/>
    <property type="evidence" value="ECO:0007669"/>
    <property type="project" value="TreeGrafter"/>
</dbReference>
<feature type="region of interest" description="Disordered" evidence="9">
    <location>
        <begin position="850"/>
        <end position="926"/>
    </location>
</feature>
<dbReference type="PRINTS" id="PR00619">
    <property type="entry name" value="GATAZNFINGER"/>
</dbReference>
<evidence type="ECO:0000256" key="2">
    <source>
        <dbReference type="ARBA" id="ARBA00022723"/>
    </source>
</evidence>
<sequence length="926" mass="101791">MMATTLALMLGGKSDSTTSGTTTTTETTTSPTSGNKSNQMNHTQNKSQGVDLTTMFNTALLAGSLNHSMLESESGDSDHQTFIETAAAAATERYVREKIDPQLSSQSSFINQRVQQQMAIPSYLSNVSLTKTGNVDINEYQQVARDLTRPLSPNSANAFFAAAAASEIDAIKFERECVNCGTQSTSQWRTNGNGHYLCNACGLYKKYNGEDRPPASIQQPRKRSNQQPKQCSNCGTLTSSMWRRTANKQVACNACGLYYKLYGVNRPVEMRKDIVYPRNRYSKLTGSSKTGNKNSGITIGSVGGTSMLKSSSFHQTINGHHHPHFSMLKHQNNFVGNLHQFNQTKLPTEMQQNSKVFVISGNDDLNKNSHSSDQPISLINKQPSAFQNHSPSIVNNNHNKIIGNSSNVINSMAKQTSSAQNMIKSLYNLADIKSENSSDSTPDHTNNNHDNDSQHDNDGDDPSPIEPFQPHIKSEQNSDDDDDNDDDNGTHERKLTISDEQTKNVTSHLDNNNGHSNDDNSDNNHQNLAALAPFQQLLELSAINANNPVAAQTQTALMSAILQPGSFPLDSSLQSSLCNPAVVAMLQAFNLNGLLNQTNLSNGDPNVDHVGNKNGEGVDNSSPNGGKSPNDYAQHECANCGALGSMTQLKRYGSLSHYLCGRCANHRKSSDPTSSPHSGRKQSKPRDVQCSNCHVTQSSEWRRNVRGEIVCNACGLYYKLHNRDRPIHMRRDFIAHRKRTPNHNFKNKKSENESSQPNQNSSDTKIKNNKECNESISANIIRIMADGQAKVTSFLGNSTINNDDNQQLTPNQNEMSDYYSETENTNDNDDSQSSETNQCSLKRLRSDDDFDESLSANSPCASVASASSIETENTTSSGHSTKKRKQSNPKKYIKEETCIAADQLQSSDQMKDLETNSSPKILSDDE</sequence>
<evidence type="ECO:0000259" key="10">
    <source>
        <dbReference type="PROSITE" id="PS50114"/>
    </source>
</evidence>